<dbReference type="InterPro" id="IPR007597">
    <property type="entry name" value="CheC"/>
</dbReference>
<dbReference type="Pfam" id="PF01052">
    <property type="entry name" value="FliMN_C"/>
    <property type="match status" value="1"/>
</dbReference>
<dbReference type="Gene3D" id="2.30.330.10">
    <property type="entry name" value="SpoA-like"/>
    <property type="match status" value="1"/>
</dbReference>
<evidence type="ECO:0000256" key="5">
    <source>
        <dbReference type="ARBA" id="ARBA00022779"/>
    </source>
</evidence>
<dbReference type="AlphaFoldDB" id="A0A644WJC2"/>
<evidence type="ECO:0000259" key="8">
    <source>
        <dbReference type="Pfam" id="PF04509"/>
    </source>
</evidence>
<evidence type="ECO:0000256" key="6">
    <source>
        <dbReference type="ARBA" id="ARBA00023136"/>
    </source>
</evidence>
<evidence type="ECO:0000256" key="3">
    <source>
        <dbReference type="ARBA" id="ARBA00022475"/>
    </source>
</evidence>
<comment type="similarity">
    <text evidence="2">Belongs to the FliN/MopA/SpaO family.</text>
</comment>
<dbReference type="PANTHER" id="PTHR43484:SF1">
    <property type="entry name" value="FLAGELLAR MOTOR SWITCH PROTEIN FLIN"/>
    <property type="match status" value="1"/>
</dbReference>
<dbReference type="PANTHER" id="PTHR43484">
    <property type="match status" value="1"/>
</dbReference>
<dbReference type="GO" id="GO:0071973">
    <property type="term" value="P:bacterial-type flagellum-dependent cell motility"/>
    <property type="evidence" value="ECO:0007669"/>
    <property type="project" value="InterPro"/>
</dbReference>
<dbReference type="SUPFAM" id="SSF101801">
    <property type="entry name" value="Surface presentation of antigens (SPOA)"/>
    <property type="match status" value="1"/>
</dbReference>
<proteinExistence type="inferred from homology"/>
<comment type="subcellular location">
    <subcellularLocation>
        <location evidence="1">Cell membrane</location>
        <topology evidence="1">Peripheral membrane protein</topology>
        <orientation evidence="1">Cytoplasmic side</orientation>
    </subcellularLocation>
</comment>
<evidence type="ECO:0000256" key="4">
    <source>
        <dbReference type="ARBA" id="ARBA00022500"/>
    </source>
</evidence>
<dbReference type="InterPro" id="IPR001543">
    <property type="entry name" value="FliN-like_C"/>
</dbReference>
<accession>A0A644WJC2</accession>
<dbReference type="EMBL" id="VSSQ01000974">
    <property type="protein sequence ID" value="MPM03699.1"/>
    <property type="molecule type" value="Genomic_DNA"/>
</dbReference>
<dbReference type="InterPro" id="IPR028976">
    <property type="entry name" value="CheC-like_sf"/>
</dbReference>
<protein>
    <recommendedName>
        <fullName evidence="10">Flagellar motor switch protein FliN</fullName>
    </recommendedName>
</protein>
<evidence type="ECO:0008006" key="10">
    <source>
        <dbReference type="Google" id="ProtNLM"/>
    </source>
</evidence>
<dbReference type="NCBIfam" id="NF005995">
    <property type="entry name" value="PRK08119.1"/>
    <property type="match status" value="1"/>
</dbReference>
<dbReference type="InterPro" id="IPR036429">
    <property type="entry name" value="SpoA-like_sf"/>
</dbReference>
<organism evidence="9">
    <name type="scientific">bioreactor metagenome</name>
    <dbReference type="NCBI Taxonomy" id="1076179"/>
    <lineage>
        <taxon>unclassified sequences</taxon>
        <taxon>metagenomes</taxon>
        <taxon>ecological metagenomes</taxon>
    </lineage>
</organism>
<reference evidence="9" key="1">
    <citation type="submission" date="2019-08" db="EMBL/GenBank/DDBJ databases">
        <authorList>
            <person name="Kucharzyk K."/>
            <person name="Murdoch R.W."/>
            <person name="Higgins S."/>
            <person name="Loffler F."/>
        </authorList>
    </citation>
    <scope>NUCLEOTIDE SEQUENCE</scope>
</reference>
<evidence type="ECO:0000256" key="1">
    <source>
        <dbReference type="ARBA" id="ARBA00004413"/>
    </source>
</evidence>
<dbReference type="GO" id="GO:0006935">
    <property type="term" value="P:chemotaxis"/>
    <property type="evidence" value="ECO:0007669"/>
    <property type="project" value="UniProtKB-KW"/>
</dbReference>
<name>A0A644WJC2_9ZZZZ</name>
<dbReference type="NCBIfam" id="TIGR02480">
    <property type="entry name" value="fliN"/>
    <property type="match status" value="1"/>
</dbReference>
<dbReference type="CDD" id="cd17907">
    <property type="entry name" value="FliY_FliN-Y"/>
    <property type="match status" value="1"/>
</dbReference>
<evidence type="ECO:0000313" key="9">
    <source>
        <dbReference type="EMBL" id="MPM03699.1"/>
    </source>
</evidence>
<dbReference type="PRINTS" id="PR00956">
    <property type="entry name" value="FLGMOTORFLIN"/>
</dbReference>
<dbReference type="GO" id="GO:0009425">
    <property type="term" value="C:bacterial-type flagellum basal body"/>
    <property type="evidence" value="ECO:0007669"/>
    <property type="project" value="InterPro"/>
</dbReference>
<feature type="domain" description="Flagellar motor switch protein FliN-like C-terminal" evidence="7">
    <location>
        <begin position="344"/>
        <end position="414"/>
    </location>
</feature>
<dbReference type="InterPro" id="IPR051469">
    <property type="entry name" value="FliN/MopA/SpaO"/>
</dbReference>
<dbReference type="InterPro" id="IPR001172">
    <property type="entry name" value="FliN_T3SS_HrcQb"/>
</dbReference>
<dbReference type="GO" id="GO:0016787">
    <property type="term" value="F:hydrolase activity"/>
    <property type="evidence" value="ECO:0007669"/>
    <property type="project" value="InterPro"/>
</dbReference>
<keyword evidence="6" id="KW-0472">Membrane</keyword>
<dbReference type="InterPro" id="IPR012826">
    <property type="entry name" value="FliN"/>
</dbReference>
<keyword evidence="5" id="KW-0283">Flagellar rotation</keyword>
<dbReference type="SUPFAM" id="SSF103039">
    <property type="entry name" value="CheC-like"/>
    <property type="match status" value="1"/>
</dbReference>
<keyword evidence="3" id="KW-1003">Cell membrane</keyword>
<feature type="domain" description="CheC-like protein" evidence="8">
    <location>
        <begin position="67"/>
        <end position="102"/>
    </location>
</feature>
<sequence>MSNLSQAEIDAMLQGKAADSKKQTGEIDISAIAENAKNDSFDIMGTGGTSEQEDRGTEDITKYFSPEETDALGEIGNICMGTSATTMNMLLGRRVTITTPKVALYNSEDLLASYKCPFLAISVEFVEGLYGKNLLLLKNYDAALITDLLMGGDGTIDKDNFVLTDIHLSAVSEVMNQMMGSAATAMSNMMGDGINISPPQVAKMAVDECVDKFLDGATPVIKISFDMEIEGLLKSKLLQIMSIDMAKELISSLMHSGEGEEEIKPAPGPARVFNGPDAASHESCAGIPQPRKIAAASALNKNPDVKSVNKNQGVKSVKPVQYQAFDEPEKASPHQDVNIKNFDLINDIPLQVTVELGKTKKNLSDILNLGIGSIIVLDKQAGELVDVIVNGKRIAKGEVVVIDENYGVRITELLSS</sequence>
<gene>
    <name evidence="9" type="ORF">SDC9_49966</name>
</gene>
<dbReference type="Pfam" id="PF04509">
    <property type="entry name" value="CheC"/>
    <property type="match status" value="2"/>
</dbReference>
<evidence type="ECO:0000259" key="7">
    <source>
        <dbReference type="Pfam" id="PF01052"/>
    </source>
</evidence>
<dbReference type="GO" id="GO:0003774">
    <property type="term" value="F:cytoskeletal motor activity"/>
    <property type="evidence" value="ECO:0007669"/>
    <property type="project" value="InterPro"/>
</dbReference>
<feature type="domain" description="CheC-like protein" evidence="8">
    <location>
        <begin position="166"/>
        <end position="201"/>
    </location>
</feature>
<dbReference type="Gene3D" id="3.40.1550.10">
    <property type="entry name" value="CheC-like"/>
    <property type="match status" value="1"/>
</dbReference>
<comment type="caution">
    <text evidence="9">The sequence shown here is derived from an EMBL/GenBank/DDBJ whole genome shotgun (WGS) entry which is preliminary data.</text>
</comment>
<dbReference type="GO" id="GO:0005886">
    <property type="term" value="C:plasma membrane"/>
    <property type="evidence" value="ECO:0007669"/>
    <property type="project" value="UniProtKB-SubCell"/>
</dbReference>
<evidence type="ECO:0000256" key="2">
    <source>
        <dbReference type="ARBA" id="ARBA00009226"/>
    </source>
</evidence>
<keyword evidence="4" id="KW-0145">Chemotaxis</keyword>